<sequence length="450" mass="47847">MAPTVVDRPTPTSPRFETVLAQVFAGLARADSEAELLAACGPFFHLVAPHRVELLDEAAAGLARWAPEVGEPRESVAALELPDLAWQQGPVFIADVAGDPRCDEAMRAALTAAGVAATAIVPLRCDAVDATLGAVRLDFAAARELGADERDTLEVIARGLAAFLAARRLVLRQRDGLRVLERERSALHAVLDHLPVGVFLAEAGTGKVLLVNHIGIEMLGRGVDPRARQDTYTELYQCMRIGTDEPMPTGDLPLVQALTTGEHRQGGMDILHPDGKRVTIEVAAAPIRDVDGNMFAAVATFSDVTERNRIDAERTAYRDELIETQARALAERSTPLVPLGDGVVAMPIVGSIDRERAHQVVETLLAGCAARQARVAILDVTGVPHADTAIASALLKAAAAVRLLGVEPILTGIRPEVARALVALDVDLKGLVTLSTLQEGILHAARGRRS</sequence>
<comment type="caution">
    <text evidence="4">The sequence shown here is derived from an EMBL/GenBank/DDBJ whole genome shotgun (WGS) entry which is preliminary data.</text>
</comment>
<dbReference type="InterPro" id="IPR002645">
    <property type="entry name" value="STAS_dom"/>
</dbReference>
<organism evidence="4 5">
    <name type="scientific">Nannocystis radixulma</name>
    <dbReference type="NCBI Taxonomy" id="2995305"/>
    <lineage>
        <taxon>Bacteria</taxon>
        <taxon>Pseudomonadati</taxon>
        <taxon>Myxococcota</taxon>
        <taxon>Polyangia</taxon>
        <taxon>Nannocystales</taxon>
        <taxon>Nannocystaceae</taxon>
        <taxon>Nannocystis</taxon>
    </lineage>
</organism>
<keyword evidence="5" id="KW-1185">Reference proteome</keyword>
<feature type="domain" description="STAS" evidence="3">
    <location>
        <begin position="333"/>
        <end position="444"/>
    </location>
</feature>
<dbReference type="Proteomes" id="UP001217838">
    <property type="component" value="Unassembled WGS sequence"/>
</dbReference>
<dbReference type="SUPFAM" id="SSF55785">
    <property type="entry name" value="PYP-like sensor domain (PAS domain)"/>
    <property type="match status" value="1"/>
</dbReference>
<evidence type="ECO:0000259" key="2">
    <source>
        <dbReference type="PROSITE" id="PS50113"/>
    </source>
</evidence>
<keyword evidence="1" id="KW-0597">Phosphoprotein</keyword>
<dbReference type="InterPro" id="IPR036513">
    <property type="entry name" value="STAS_dom_sf"/>
</dbReference>
<dbReference type="InterPro" id="IPR051932">
    <property type="entry name" value="Bact_StressResp_Reg"/>
</dbReference>
<protein>
    <submittedName>
        <fullName evidence="4">STAS domain-containing protein</fullName>
    </submittedName>
</protein>
<dbReference type="PANTHER" id="PTHR33745:SF3">
    <property type="entry name" value="RSBT CO-ANTAGONIST PROTEIN RSBRC"/>
    <property type="match status" value="1"/>
</dbReference>
<feature type="domain" description="PAC" evidence="2">
    <location>
        <begin position="264"/>
        <end position="316"/>
    </location>
</feature>
<dbReference type="PANTHER" id="PTHR33745">
    <property type="entry name" value="RSBT ANTAGONIST PROTEIN RSBS-RELATED"/>
    <property type="match status" value="1"/>
</dbReference>
<dbReference type="InterPro" id="IPR035965">
    <property type="entry name" value="PAS-like_dom_sf"/>
</dbReference>
<name>A0ABT5B253_9BACT</name>
<dbReference type="RefSeq" id="WP_271995041.1">
    <property type="nucleotide sequence ID" value="NZ_JAQNDN010000001.1"/>
</dbReference>
<proteinExistence type="predicted"/>
<evidence type="ECO:0000313" key="5">
    <source>
        <dbReference type="Proteomes" id="UP001217838"/>
    </source>
</evidence>
<dbReference type="EMBL" id="JAQNDN010000001">
    <property type="protein sequence ID" value="MDC0667131.1"/>
    <property type="molecule type" value="Genomic_DNA"/>
</dbReference>
<dbReference type="InterPro" id="IPR029016">
    <property type="entry name" value="GAF-like_dom_sf"/>
</dbReference>
<dbReference type="SUPFAM" id="SSF52091">
    <property type="entry name" value="SpoIIaa-like"/>
    <property type="match status" value="1"/>
</dbReference>
<dbReference type="InterPro" id="IPR013767">
    <property type="entry name" value="PAS_fold"/>
</dbReference>
<accession>A0ABT5B253</accession>
<dbReference type="PROSITE" id="PS50801">
    <property type="entry name" value="STAS"/>
    <property type="match status" value="1"/>
</dbReference>
<gene>
    <name evidence="4" type="ORF">POL58_05250</name>
</gene>
<evidence type="ECO:0000256" key="1">
    <source>
        <dbReference type="ARBA" id="ARBA00022553"/>
    </source>
</evidence>
<dbReference type="Pfam" id="PF00989">
    <property type="entry name" value="PAS"/>
    <property type="match status" value="1"/>
</dbReference>
<dbReference type="InterPro" id="IPR000700">
    <property type="entry name" value="PAS-assoc_C"/>
</dbReference>
<reference evidence="4 5" key="1">
    <citation type="submission" date="2022-11" db="EMBL/GenBank/DDBJ databases">
        <title>Minimal conservation of predation-associated metabolite biosynthetic gene clusters underscores biosynthetic potential of Myxococcota including descriptions for ten novel species: Archangium lansinium sp. nov., Myxococcus landrumus sp. nov., Nannocystis bai.</title>
        <authorList>
            <person name="Ahearne A."/>
            <person name="Stevens C."/>
            <person name="Dowd S."/>
        </authorList>
    </citation>
    <scope>NUCLEOTIDE SEQUENCE [LARGE SCALE GENOMIC DNA]</scope>
    <source>
        <strain evidence="4 5">NCELM</strain>
    </source>
</reference>
<evidence type="ECO:0000259" key="3">
    <source>
        <dbReference type="PROSITE" id="PS50801"/>
    </source>
</evidence>
<dbReference type="Gene3D" id="3.30.750.24">
    <property type="entry name" value="STAS domain"/>
    <property type="match status" value="1"/>
</dbReference>
<dbReference type="CDD" id="cd07041">
    <property type="entry name" value="STAS_RsbR_RsbS_like"/>
    <property type="match status" value="1"/>
</dbReference>
<dbReference type="SUPFAM" id="SSF55781">
    <property type="entry name" value="GAF domain-like"/>
    <property type="match status" value="1"/>
</dbReference>
<dbReference type="Pfam" id="PF01740">
    <property type="entry name" value="STAS"/>
    <property type="match status" value="1"/>
</dbReference>
<evidence type="ECO:0000313" key="4">
    <source>
        <dbReference type="EMBL" id="MDC0667131.1"/>
    </source>
</evidence>
<dbReference type="Gene3D" id="3.30.450.40">
    <property type="match status" value="1"/>
</dbReference>
<dbReference type="Gene3D" id="3.30.450.20">
    <property type="entry name" value="PAS domain"/>
    <property type="match status" value="1"/>
</dbReference>
<dbReference type="PROSITE" id="PS50113">
    <property type="entry name" value="PAC"/>
    <property type="match status" value="1"/>
</dbReference>